<dbReference type="SUPFAM" id="SSF56059">
    <property type="entry name" value="Glutathione synthetase ATP-binding domain-like"/>
    <property type="match status" value="1"/>
</dbReference>
<dbReference type="Proteomes" id="UP000249185">
    <property type="component" value="Unassembled WGS sequence"/>
</dbReference>
<name>A0A2W5Q7T0_RHOSU</name>
<evidence type="ECO:0000313" key="2">
    <source>
        <dbReference type="Proteomes" id="UP000249185"/>
    </source>
</evidence>
<protein>
    <recommendedName>
        <fullName evidence="3">ATP-grasp domain-containing protein</fullName>
    </recommendedName>
</protein>
<sequence length="357" mass="38656">MMLAFIATDDHQYTFRDILETRAHPFHGGVLFLSHADFLSWPRLPVADYVFVDLERLPLPELGAAAARFAALGRVLPEVRALNRPTPALTRIGVMRRLHDSGINDFRVLTAREALALADQGAGPRFPVFVRRLDDHDGPMSALIADAAALRAAIAIAGAAGAPAETLAVTEYIDARNADGLHEKLSYFRLGARLFPSARDVSRNWVCKGLLEDPDTVSEPDRERAFLAGNPHAEELGRAFAAAGIDYGRADYAMVDGRARIFEINTNPLLDDPATLPPALQTYARLLIDRWLDALAAFSAPAPGPVRWVAVPGAAAPAPRAGRHRLRRAVRGLLATVGGLQQETRVARALRAAGIGR</sequence>
<comment type="caution">
    <text evidence="1">The sequence shown here is derived from an EMBL/GenBank/DDBJ whole genome shotgun (WGS) entry which is preliminary data.</text>
</comment>
<proteinExistence type="predicted"/>
<reference evidence="1 2" key="1">
    <citation type="submission" date="2017-08" db="EMBL/GenBank/DDBJ databases">
        <title>Infants hospitalized years apart are colonized by the same room-sourced microbial strains.</title>
        <authorList>
            <person name="Brooks B."/>
            <person name="Olm M.R."/>
            <person name="Firek B.A."/>
            <person name="Baker R."/>
            <person name="Thomas B.C."/>
            <person name="Morowitz M.J."/>
            <person name="Banfield J.F."/>
        </authorList>
    </citation>
    <scope>NUCLEOTIDE SEQUENCE [LARGE SCALE GENOMIC DNA]</scope>
    <source>
        <strain evidence="1">S2_005_002_R2_34</strain>
    </source>
</reference>
<evidence type="ECO:0008006" key="3">
    <source>
        <dbReference type="Google" id="ProtNLM"/>
    </source>
</evidence>
<gene>
    <name evidence="1" type="ORF">DI556_06500</name>
</gene>
<organism evidence="1 2">
    <name type="scientific">Rhodovulum sulfidophilum</name>
    <name type="common">Rhodobacter sulfidophilus</name>
    <dbReference type="NCBI Taxonomy" id="35806"/>
    <lineage>
        <taxon>Bacteria</taxon>
        <taxon>Pseudomonadati</taxon>
        <taxon>Pseudomonadota</taxon>
        <taxon>Alphaproteobacteria</taxon>
        <taxon>Rhodobacterales</taxon>
        <taxon>Paracoccaceae</taxon>
        <taxon>Rhodovulum</taxon>
    </lineage>
</organism>
<dbReference type="EMBL" id="QFPW01000003">
    <property type="protein sequence ID" value="PZQ50763.1"/>
    <property type="molecule type" value="Genomic_DNA"/>
</dbReference>
<dbReference type="AlphaFoldDB" id="A0A2W5Q7T0"/>
<evidence type="ECO:0000313" key="1">
    <source>
        <dbReference type="EMBL" id="PZQ50763.1"/>
    </source>
</evidence>
<accession>A0A2W5Q7T0</accession>